<keyword evidence="15 16" id="KW-0472">Membrane</keyword>
<feature type="transmembrane region" description="Helical" evidence="19">
    <location>
        <begin position="59"/>
        <end position="79"/>
    </location>
</feature>
<comment type="function">
    <text evidence="1 16">Membrane-anchoring subunit of succinate dehydrogenase (SDH).</text>
</comment>
<dbReference type="EMBL" id="VKAD01000001">
    <property type="protein sequence ID" value="TXR53436.1"/>
    <property type="molecule type" value="Genomic_DNA"/>
</dbReference>
<evidence type="ECO:0000256" key="5">
    <source>
        <dbReference type="ARBA" id="ARBA00022448"/>
    </source>
</evidence>
<evidence type="ECO:0000256" key="11">
    <source>
        <dbReference type="ARBA" id="ARBA00022723"/>
    </source>
</evidence>
<dbReference type="GO" id="GO:0009055">
    <property type="term" value="F:electron transfer activity"/>
    <property type="evidence" value="ECO:0007669"/>
    <property type="project" value="TreeGrafter"/>
</dbReference>
<evidence type="ECO:0000256" key="12">
    <source>
        <dbReference type="ARBA" id="ARBA00022982"/>
    </source>
</evidence>
<comment type="cofactor">
    <cofactor evidence="18">
        <name>heme</name>
        <dbReference type="ChEBI" id="CHEBI:30413"/>
    </cofactor>
    <text evidence="18">The heme is bound between the two transmembrane subunits.</text>
</comment>
<gene>
    <name evidence="20" type="primary">sdhD</name>
    <name evidence="20" type="ORF">FME95_02375</name>
</gene>
<dbReference type="InterPro" id="IPR034804">
    <property type="entry name" value="SQR/QFR_C/D"/>
</dbReference>
<evidence type="ECO:0000256" key="14">
    <source>
        <dbReference type="ARBA" id="ARBA00023004"/>
    </source>
</evidence>
<feature type="binding site" description="axial binding residue" evidence="18">
    <location>
        <position position="71"/>
    </location>
    <ligand>
        <name>heme</name>
        <dbReference type="ChEBI" id="CHEBI:30413"/>
        <note>ligand shared with second transmembrane subunit</note>
    </ligand>
    <ligandPart>
        <name>Fe</name>
        <dbReference type="ChEBI" id="CHEBI:18248"/>
    </ligandPart>
</feature>
<feature type="transmembrane region" description="Helical" evidence="19">
    <location>
        <begin position="21"/>
        <end position="39"/>
    </location>
</feature>
<keyword evidence="8 16" id="KW-0816">Tricarboxylic acid cycle</keyword>
<dbReference type="GO" id="GO:0020037">
    <property type="term" value="F:heme binding"/>
    <property type="evidence" value="ECO:0007669"/>
    <property type="project" value="InterPro"/>
</dbReference>
<evidence type="ECO:0000256" key="9">
    <source>
        <dbReference type="ARBA" id="ARBA00022617"/>
    </source>
</evidence>
<keyword evidence="12 16" id="KW-0249">Electron transport</keyword>
<keyword evidence="10 19" id="KW-0812">Transmembrane</keyword>
<evidence type="ECO:0000256" key="15">
    <source>
        <dbReference type="ARBA" id="ARBA00023136"/>
    </source>
</evidence>
<dbReference type="InterPro" id="IPR014312">
    <property type="entry name" value="Succ_DH_anchor"/>
</dbReference>
<dbReference type="PIRSF" id="PIRSF000169">
    <property type="entry name" value="SDH_D"/>
    <property type="match status" value="1"/>
</dbReference>
<dbReference type="Gene3D" id="1.20.1300.10">
    <property type="entry name" value="Fumarate reductase/succinate dehydrogenase, transmembrane subunit"/>
    <property type="match status" value="1"/>
</dbReference>
<comment type="subcellular location">
    <subcellularLocation>
        <location evidence="2 16">Cell inner membrane</location>
        <topology evidence="2 16">Multi-pass membrane protein</topology>
    </subcellularLocation>
</comment>
<comment type="caution">
    <text evidence="20">The sequence shown here is derived from an EMBL/GenBank/DDBJ whole genome shotgun (WGS) entry which is preliminary data.</text>
</comment>
<evidence type="ECO:0000256" key="8">
    <source>
        <dbReference type="ARBA" id="ARBA00022532"/>
    </source>
</evidence>
<evidence type="ECO:0000256" key="1">
    <source>
        <dbReference type="ARBA" id="ARBA00004050"/>
    </source>
</evidence>
<keyword evidence="6 16" id="KW-1003">Cell membrane</keyword>
<evidence type="ECO:0000256" key="16">
    <source>
        <dbReference type="PIRNR" id="PIRNR000169"/>
    </source>
</evidence>
<dbReference type="NCBIfam" id="TIGR02968">
    <property type="entry name" value="succ_dehyd_anc"/>
    <property type="match status" value="1"/>
</dbReference>
<dbReference type="InterPro" id="IPR000701">
    <property type="entry name" value="SuccDH_FuR_B_TM-su"/>
</dbReference>
<dbReference type="Pfam" id="PF01127">
    <property type="entry name" value="Sdh_cyt"/>
    <property type="match status" value="1"/>
</dbReference>
<evidence type="ECO:0000313" key="21">
    <source>
        <dbReference type="Proteomes" id="UP000321764"/>
    </source>
</evidence>
<keyword evidence="21" id="KW-1185">Reference proteome</keyword>
<keyword evidence="13 19" id="KW-1133">Transmembrane helix</keyword>
<dbReference type="OrthoDB" id="5612767at2"/>
<evidence type="ECO:0000256" key="4">
    <source>
        <dbReference type="ARBA" id="ARBA00019425"/>
    </source>
</evidence>
<evidence type="ECO:0000256" key="13">
    <source>
        <dbReference type="ARBA" id="ARBA00022989"/>
    </source>
</evidence>
<evidence type="ECO:0000256" key="19">
    <source>
        <dbReference type="SAM" id="Phobius"/>
    </source>
</evidence>
<dbReference type="UniPathway" id="UPA00223"/>
<comment type="pathway">
    <text evidence="3 16">Carbohydrate metabolism; tricarboxylic acid cycle.</text>
</comment>
<sequence>MVKSVTSFSRNGLVDWIVQRVSAVLLASYTLFMVVFFAVNPDLSFQQWHALFANSWFKLFSVATLLAIVAHVWVGLWTVATDYIHNTLARFLFLLFVAAITFVYFVFGFTAVWGA</sequence>
<keyword evidence="14 18" id="KW-0408">Iron</keyword>
<dbReference type="GO" id="GO:0046872">
    <property type="term" value="F:metal ion binding"/>
    <property type="evidence" value="ECO:0007669"/>
    <property type="project" value="UniProtKB-KW"/>
</dbReference>
<dbReference type="GO" id="GO:0005886">
    <property type="term" value="C:plasma membrane"/>
    <property type="evidence" value="ECO:0007669"/>
    <property type="project" value="UniProtKB-SubCell"/>
</dbReference>
<feature type="transmembrane region" description="Helical" evidence="19">
    <location>
        <begin position="91"/>
        <end position="113"/>
    </location>
</feature>
<evidence type="ECO:0000256" key="18">
    <source>
        <dbReference type="PIRSR" id="PIRSR000169-2"/>
    </source>
</evidence>
<accession>A0A5C8Z9A7</accession>
<name>A0A5C8Z9A7_9GAMM</name>
<dbReference type="AlphaFoldDB" id="A0A5C8Z9A7"/>
<evidence type="ECO:0000256" key="7">
    <source>
        <dbReference type="ARBA" id="ARBA00022519"/>
    </source>
</evidence>
<organism evidence="20 21">
    <name type="scientific">Reinekea thalattae</name>
    <dbReference type="NCBI Taxonomy" id="2593301"/>
    <lineage>
        <taxon>Bacteria</taxon>
        <taxon>Pseudomonadati</taxon>
        <taxon>Pseudomonadota</taxon>
        <taxon>Gammaproteobacteria</taxon>
        <taxon>Oceanospirillales</taxon>
        <taxon>Saccharospirillaceae</taxon>
        <taxon>Reinekea</taxon>
    </lineage>
</organism>
<dbReference type="CDD" id="cd03494">
    <property type="entry name" value="SQR_TypeC_SdhD"/>
    <property type="match status" value="1"/>
</dbReference>
<dbReference type="PANTHER" id="PTHR38689:SF1">
    <property type="entry name" value="SUCCINATE DEHYDROGENASE HYDROPHOBIC MEMBRANE ANCHOR SUBUNIT"/>
    <property type="match status" value="1"/>
</dbReference>
<dbReference type="PANTHER" id="PTHR38689">
    <property type="entry name" value="SUCCINATE DEHYDROGENASE HYDROPHOBIC MEMBRANE ANCHOR SUBUNIT"/>
    <property type="match status" value="1"/>
</dbReference>
<dbReference type="Proteomes" id="UP000321764">
    <property type="component" value="Unassembled WGS sequence"/>
</dbReference>
<keyword evidence="9 18" id="KW-0349">Heme</keyword>
<evidence type="ECO:0000256" key="2">
    <source>
        <dbReference type="ARBA" id="ARBA00004429"/>
    </source>
</evidence>
<proteinExistence type="predicted"/>
<dbReference type="GO" id="GO:0006099">
    <property type="term" value="P:tricarboxylic acid cycle"/>
    <property type="evidence" value="ECO:0007669"/>
    <property type="project" value="UniProtKB-UniRule"/>
</dbReference>
<evidence type="ECO:0000256" key="6">
    <source>
        <dbReference type="ARBA" id="ARBA00022475"/>
    </source>
</evidence>
<protein>
    <recommendedName>
        <fullName evidence="4 16">Succinate dehydrogenase hydrophobic membrane anchor subunit</fullName>
    </recommendedName>
</protein>
<keyword evidence="11 18" id="KW-0479">Metal-binding</keyword>
<dbReference type="GO" id="GO:0017004">
    <property type="term" value="P:cytochrome complex assembly"/>
    <property type="evidence" value="ECO:0007669"/>
    <property type="project" value="TreeGrafter"/>
</dbReference>
<keyword evidence="7 16" id="KW-0997">Cell inner membrane</keyword>
<keyword evidence="5 16" id="KW-0813">Transport</keyword>
<dbReference type="SUPFAM" id="SSF81343">
    <property type="entry name" value="Fumarate reductase respiratory complex transmembrane subunits"/>
    <property type="match status" value="1"/>
</dbReference>
<dbReference type="RefSeq" id="WP_147712810.1">
    <property type="nucleotide sequence ID" value="NZ_VKAD01000001.1"/>
</dbReference>
<evidence type="ECO:0000256" key="17">
    <source>
        <dbReference type="PIRSR" id="PIRSR000169-1"/>
    </source>
</evidence>
<reference evidence="20 21" key="1">
    <citation type="submission" date="2019-07" db="EMBL/GenBank/DDBJ databases">
        <title>Reinekea sp. strain SSH23 genome sequencing and assembly.</title>
        <authorList>
            <person name="Kim I."/>
        </authorList>
    </citation>
    <scope>NUCLEOTIDE SEQUENCE [LARGE SCALE GENOMIC DNA]</scope>
    <source>
        <strain evidence="20 21">SSH23</strain>
    </source>
</reference>
<evidence type="ECO:0000313" key="20">
    <source>
        <dbReference type="EMBL" id="TXR53436.1"/>
    </source>
</evidence>
<evidence type="ECO:0000256" key="3">
    <source>
        <dbReference type="ARBA" id="ARBA00005163"/>
    </source>
</evidence>
<evidence type="ECO:0000256" key="10">
    <source>
        <dbReference type="ARBA" id="ARBA00022692"/>
    </source>
</evidence>
<feature type="binding site" evidence="17">
    <location>
        <position position="83"/>
    </location>
    <ligand>
        <name>a ubiquinone</name>
        <dbReference type="ChEBI" id="CHEBI:16389"/>
    </ligand>
</feature>